<dbReference type="InterPro" id="IPR041516">
    <property type="entry name" value="LACTB2_WH"/>
</dbReference>
<dbReference type="SMART" id="SM00849">
    <property type="entry name" value="Lactamase_B"/>
    <property type="match status" value="1"/>
</dbReference>
<dbReference type="Proteomes" id="UP000484076">
    <property type="component" value="Unassembled WGS sequence"/>
</dbReference>
<evidence type="ECO:0000259" key="1">
    <source>
        <dbReference type="SMART" id="SM00849"/>
    </source>
</evidence>
<sequence>MDGAQPSAGDCIWLEPGLRRVLAPNPSPMTHWGTNSYIIGEGTVALIDPGPDLPAHRAALLAALRPGERISHILVTHAHLDHSPLARPLAALTGATVLAFGAARAGRSAIMAGLDDLGGGEGVDAGFAPDTTLPDGAEVTAGGVVAADVPSEAVAPDAAFGRAIPQPAGAPLAHGPGWRLEALHTPGHFGNHLCFAWGARCFTGDHVMGWAPSLVSPPDGDMAAYMASLARLAARDWAVLYPGHGAPVTGAAARLAGLAAHRRQREAAILAALDDGPQSLAALTARVYADTAPALWPAAQRNLLAHLIDLAGRRVVAASPALSPDALFRRC</sequence>
<dbReference type="SUPFAM" id="SSF56281">
    <property type="entry name" value="Metallo-hydrolase/oxidoreductase"/>
    <property type="match status" value="1"/>
</dbReference>
<dbReference type="PANTHER" id="PTHR23131">
    <property type="entry name" value="ENDORIBONUCLEASE LACTB2"/>
    <property type="match status" value="1"/>
</dbReference>
<dbReference type="InterPro" id="IPR001279">
    <property type="entry name" value="Metallo-B-lactamas"/>
</dbReference>
<organism evidence="2 3">
    <name type="scientific">Fertoeibacter niger</name>
    <dbReference type="NCBI Taxonomy" id="2656921"/>
    <lineage>
        <taxon>Bacteria</taxon>
        <taxon>Pseudomonadati</taxon>
        <taxon>Pseudomonadota</taxon>
        <taxon>Alphaproteobacteria</taxon>
        <taxon>Rhodobacterales</taxon>
        <taxon>Paracoccaceae</taxon>
        <taxon>Fertoeibacter</taxon>
    </lineage>
</organism>
<dbReference type="InterPro" id="IPR050662">
    <property type="entry name" value="Sec-metab_biosynth-thioest"/>
</dbReference>
<dbReference type="PANTHER" id="PTHR23131:SF0">
    <property type="entry name" value="ENDORIBONUCLEASE LACTB2"/>
    <property type="match status" value="1"/>
</dbReference>
<feature type="domain" description="Metallo-beta-lactamase" evidence="1">
    <location>
        <begin position="33"/>
        <end position="244"/>
    </location>
</feature>
<dbReference type="Gene3D" id="1.10.10.10">
    <property type="entry name" value="Winged helix-like DNA-binding domain superfamily/Winged helix DNA-binding domain"/>
    <property type="match status" value="1"/>
</dbReference>
<dbReference type="Gene3D" id="3.60.15.10">
    <property type="entry name" value="Ribonuclease Z/Hydroxyacylglutathione hydrolase-like"/>
    <property type="match status" value="2"/>
</dbReference>
<dbReference type="RefSeq" id="WP_152823464.1">
    <property type="nucleotide sequence ID" value="NZ_WHUT02000001.1"/>
</dbReference>
<dbReference type="Pfam" id="PF17778">
    <property type="entry name" value="WHD_BLACT"/>
    <property type="match status" value="1"/>
</dbReference>
<proteinExistence type="predicted"/>
<accession>A0A8X8KLE8</accession>
<evidence type="ECO:0000313" key="2">
    <source>
        <dbReference type="EMBL" id="NUB42755.1"/>
    </source>
</evidence>
<dbReference type="InterPro" id="IPR036866">
    <property type="entry name" value="RibonucZ/Hydroxyglut_hydro"/>
</dbReference>
<keyword evidence="3" id="KW-1185">Reference proteome</keyword>
<dbReference type="CDD" id="cd16278">
    <property type="entry name" value="metallo-hydrolase-like_MBL-fold"/>
    <property type="match status" value="1"/>
</dbReference>
<dbReference type="EMBL" id="WHUT02000001">
    <property type="protein sequence ID" value="NUB42755.1"/>
    <property type="molecule type" value="Genomic_DNA"/>
</dbReference>
<comment type="caution">
    <text evidence="2">The sequence shown here is derived from an EMBL/GenBank/DDBJ whole genome shotgun (WGS) entry which is preliminary data.</text>
</comment>
<gene>
    <name evidence="2" type="ORF">GEU84_000015</name>
</gene>
<dbReference type="InterPro" id="IPR036388">
    <property type="entry name" value="WH-like_DNA-bd_sf"/>
</dbReference>
<protein>
    <submittedName>
        <fullName evidence="2">MBL fold metallo-hydrolase</fullName>
    </submittedName>
</protein>
<reference evidence="2" key="1">
    <citation type="submission" date="2020-05" db="EMBL/GenBank/DDBJ databases">
        <title>Fertoebacter nigrum gen. nov., sp. nov., a new member of the family Rhodobacteraceae.</title>
        <authorList>
            <person name="Szuroczki S."/>
            <person name="Abbaszade G."/>
            <person name="Buni D."/>
            <person name="Schumann P."/>
            <person name="Toth E."/>
        </authorList>
    </citation>
    <scope>NUCLEOTIDE SEQUENCE</scope>
    <source>
        <strain evidence="2">RG-N-1a</strain>
    </source>
</reference>
<name>A0A8X8KLE8_9RHOB</name>
<dbReference type="Pfam" id="PF00753">
    <property type="entry name" value="Lactamase_B"/>
    <property type="match status" value="1"/>
</dbReference>
<dbReference type="AlphaFoldDB" id="A0A8X8KLE8"/>
<evidence type="ECO:0000313" key="3">
    <source>
        <dbReference type="Proteomes" id="UP000484076"/>
    </source>
</evidence>